<dbReference type="EMBL" id="BQNB010010036">
    <property type="protein sequence ID" value="GJS71854.1"/>
    <property type="molecule type" value="Genomic_DNA"/>
</dbReference>
<accession>A0ABQ4Y2T0</accession>
<comment type="caution">
    <text evidence="1">The sequence shown here is derived from an EMBL/GenBank/DDBJ whole genome shotgun (WGS) entry which is preliminary data.</text>
</comment>
<gene>
    <name evidence="1" type="ORF">Tco_0704695</name>
</gene>
<name>A0ABQ4Y2T0_9ASTR</name>
<evidence type="ECO:0000313" key="1">
    <source>
        <dbReference type="EMBL" id="GJS71854.1"/>
    </source>
</evidence>
<sequence>MDSCWTCGNPFYSYENCSEEKASREERVLESYGHQSQYDYYEHDTYHVDYNTGIEDYTMYQGDYDNQYYHPAYESPSFFNQPQRSTQHYYYQGQRQDDDHLFDLNQKLDKLMSMIDSNKEENQRALETEVGWLAEQLNREETYEVGLISVMDKMELKWRLYELMVKRHGAMFWSKLFCPSSVLGCHKVCDRRQSSALDSA</sequence>
<organism evidence="1 2">
    <name type="scientific">Tanacetum coccineum</name>
    <dbReference type="NCBI Taxonomy" id="301880"/>
    <lineage>
        <taxon>Eukaryota</taxon>
        <taxon>Viridiplantae</taxon>
        <taxon>Streptophyta</taxon>
        <taxon>Embryophyta</taxon>
        <taxon>Tracheophyta</taxon>
        <taxon>Spermatophyta</taxon>
        <taxon>Magnoliopsida</taxon>
        <taxon>eudicotyledons</taxon>
        <taxon>Gunneridae</taxon>
        <taxon>Pentapetalae</taxon>
        <taxon>asterids</taxon>
        <taxon>campanulids</taxon>
        <taxon>Asterales</taxon>
        <taxon>Asteraceae</taxon>
        <taxon>Asteroideae</taxon>
        <taxon>Anthemideae</taxon>
        <taxon>Anthemidinae</taxon>
        <taxon>Tanacetum</taxon>
    </lineage>
</organism>
<proteinExistence type="predicted"/>
<reference evidence="1" key="1">
    <citation type="journal article" date="2022" name="Int. J. Mol. Sci.">
        <title>Draft Genome of Tanacetum Coccineum: Genomic Comparison of Closely Related Tanacetum-Family Plants.</title>
        <authorList>
            <person name="Yamashiro T."/>
            <person name="Shiraishi A."/>
            <person name="Nakayama K."/>
            <person name="Satake H."/>
        </authorList>
    </citation>
    <scope>NUCLEOTIDE SEQUENCE</scope>
</reference>
<evidence type="ECO:0000313" key="2">
    <source>
        <dbReference type="Proteomes" id="UP001151760"/>
    </source>
</evidence>
<keyword evidence="2" id="KW-1185">Reference proteome</keyword>
<dbReference type="Proteomes" id="UP001151760">
    <property type="component" value="Unassembled WGS sequence"/>
</dbReference>
<reference evidence="1" key="2">
    <citation type="submission" date="2022-01" db="EMBL/GenBank/DDBJ databases">
        <authorList>
            <person name="Yamashiro T."/>
            <person name="Shiraishi A."/>
            <person name="Satake H."/>
            <person name="Nakayama K."/>
        </authorList>
    </citation>
    <scope>NUCLEOTIDE SEQUENCE</scope>
</reference>
<protein>
    <submittedName>
        <fullName evidence="1">Uncharacterized protein</fullName>
    </submittedName>
</protein>